<keyword evidence="1" id="KW-0547">Nucleotide-binding</keyword>
<dbReference type="PANTHER" id="PTHR43790">
    <property type="entry name" value="CARBOHYDRATE TRANSPORT ATP-BINDING PROTEIN MG119-RELATED"/>
    <property type="match status" value="1"/>
</dbReference>
<accession>A0A0E4GBV5</accession>
<keyword evidence="2" id="KW-0067">ATP-binding</keyword>
<dbReference type="CDD" id="cd03215">
    <property type="entry name" value="ABC_Carb_Monos_II"/>
    <property type="match status" value="1"/>
</dbReference>
<feature type="domain" description="ABC transporter" evidence="3">
    <location>
        <begin position="267"/>
        <end position="522"/>
    </location>
</feature>
<dbReference type="AlphaFoldDB" id="A0A0E4GBV5"/>
<evidence type="ECO:0000313" key="5">
    <source>
        <dbReference type="Proteomes" id="UP000045545"/>
    </source>
</evidence>
<dbReference type="OrthoDB" id="9771863at2"/>
<feature type="domain" description="ABC transporter" evidence="3">
    <location>
        <begin position="5"/>
        <end position="256"/>
    </location>
</feature>
<evidence type="ECO:0000256" key="1">
    <source>
        <dbReference type="ARBA" id="ARBA00022741"/>
    </source>
</evidence>
<evidence type="ECO:0000256" key="2">
    <source>
        <dbReference type="ARBA" id="ARBA00022840"/>
    </source>
</evidence>
<dbReference type="SUPFAM" id="SSF52540">
    <property type="entry name" value="P-loop containing nucleoside triphosphate hydrolases"/>
    <property type="match status" value="2"/>
</dbReference>
<dbReference type="InterPro" id="IPR003439">
    <property type="entry name" value="ABC_transporter-like_ATP-bd"/>
</dbReference>
<reference evidence="4 5" key="1">
    <citation type="submission" date="2015-03" db="EMBL/GenBank/DDBJ databases">
        <authorList>
            <person name="Murphy D."/>
        </authorList>
    </citation>
    <scope>NUCLEOTIDE SEQUENCE [LARGE SCALE GENOMIC DNA]</scope>
    <source>
        <strain evidence="4 5">OL-4</strain>
    </source>
</reference>
<dbReference type="InterPro" id="IPR027417">
    <property type="entry name" value="P-loop_NTPase"/>
</dbReference>
<organism evidence="4 5">
    <name type="scientific">Syntrophomonas zehnderi OL-4</name>
    <dbReference type="NCBI Taxonomy" id="690567"/>
    <lineage>
        <taxon>Bacteria</taxon>
        <taxon>Bacillati</taxon>
        <taxon>Bacillota</taxon>
        <taxon>Clostridia</taxon>
        <taxon>Eubacteriales</taxon>
        <taxon>Syntrophomonadaceae</taxon>
        <taxon>Syntrophomonas</taxon>
    </lineage>
</organism>
<dbReference type="InterPro" id="IPR017871">
    <property type="entry name" value="ABC_transporter-like_CS"/>
</dbReference>
<dbReference type="CDD" id="cd03216">
    <property type="entry name" value="ABC_Carb_Monos_I"/>
    <property type="match status" value="1"/>
</dbReference>
<evidence type="ECO:0000259" key="3">
    <source>
        <dbReference type="PROSITE" id="PS50893"/>
    </source>
</evidence>
<gene>
    <name evidence="4" type="ORF">2300</name>
</gene>
<sequence length="527" mass="58831">MENILQISHLNKSYNGIPALKNVNLSVRAGEIHGLVGANGSGKTTLMNILFGQPVIHETGGYQGEIAFAGRRIEFKNCSQAISCGIGMVHQEFALIPDLTVAENIKLGREHTLAFTDRLLGRQFSYIDNRHDRASSLQALRKLGIELDPDIKIMDLSINLKQFVEIAREIDRTDLRLLILDEPTAVLSQDNSWMLLEILREMSGRGIGILFISHRLEEIQAVCDRVSVLRDGELVARYEKNHIHINQLARDMIGHSVIKAAAGKRKIEARPLITFRKFSVAMPGEEIKNLDLNVYEGEIIGLTSLPGHGKLALGYGMMGLYPVAGEVWFNNERIVRMDAMDNIVKGIYALPDDRQGLGILADQSLENNIVFTANQAKNMFSRSSLFPFLSMLDHRRTVPHVEKMVQDFDIKCASFKQKVRELSGGNQQKVCIARALTAEPRLLFVAEPTRGVDISAREKILSMLIEINRTRNMTIVFASSELDELQRVCDRIAVMVQGKIFKILSPDSPEVDFALALSGETGMDDDV</sequence>
<proteinExistence type="predicted"/>
<keyword evidence="5" id="KW-1185">Reference proteome</keyword>
<dbReference type="STRING" id="690567.2300"/>
<dbReference type="InterPro" id="IPR050107">
    <property type="entry name" value="ABC_carbohydrate_import_ATPase"/>
</dbReference>
<dbReference type="RefSeq" id="WP_046499094.1">
    <property type="nucleotide sequence ID" value="NZ_CGIH01000039.1"/>
</dbReference>
<dbReference type="Gene3D" id="3.40.50.300">
    <property type="entry name" value="P-loop containing nucleotide triphosphate hydrolases"/>
    <property type="match status" value="2"/>
</dbReference>
<protein>
    <submittedName>
        <fullName evidence="4">ABC transporter-like</fullName>
    </submittedName>
</protein>
<dbReference type="InterPro" id="IPR003593">
    <property type="entry name" value="AAA+_ATPase"/>
</dbReference>
<evidence type="ECO:0000313" key="4">
    <source>
        <dbReference type="EMBL" id="CFX96115.1"/>
    </source>
</evidence>
<dbReference type="GO" id="GO:0016887">
    <property type="term" value="F:ATP hydrolysis activity"/>
    <property type="evidence" value="ECO:0007669"/>
    <property type="project" value="InterPro"/>
</dbReference>
<dbReference type="PROSITE" id="PS50893">
    <property type="entry name" value="ABC_TRANSPORTER_2"/>
    <property type="match status" value="2"/>
</dbReference>
<dbReference type="Proteomes" id="UP000045545">
    <property type="component" value="Unassembled WGS sequence"/>
</dbReference>
<dbReference type="SMART" id="SM00382">
    <property type="entry name" value="AAA"/>
    <property type="match status" value="2"/>
</dbReference>
<dbReference type="GO" id="GO:0005524">
    <property type="term" value="F:ATP binding"/>
    <property type="evidence" value="ECO:0007669"/>
    <property type="project" value="UniProtKB-KW"/>
</dbReference>
<dbReference type="PANTHER" id="PTHR43790:SF4">
    <property type="entry name" value="GUANOSINE IMPORT ATP-BINDING PROTEIN NUPO"/>
    <property type="match status" value="1"/>
</dbReference>
<dbReference type="PROSITE" id="PS00211">
    <property type="entry name" value="ABC_TRANSPORTER_1"/>
    <property type="match status" value="1"/>
</dbReference>
<dbReference type="Pfam" id="PF00005">
    <property type="entry name" value="ABC_tran"/>
    <property type="match status" value="2"/>
</dbReference>
<dbReference type="EMBL" id="CGIH01000039">
    <property type="protein sequence ID" value="CFX96115.1"/>
    <property type="molecule type" value="Genomic_DNA"/>
</dbReference>
<name>A0A0E4GBV5_9FIRM</name>